<dbReference type="InterPro" id="IPR009057">
    <property type="entry name" value="Homeodomain-like_sf"/>
</dbReference>
<reference evidence="6 7" key="1">
    <citation type="submission" date="2016-10" db="EMBL/GenBank/DDBJ databases">
        <authorList>
            <person name="de Groot N.N."/>
        </authorList>
    </citation>
    <scope>NUCLEOTIDE SEQUENCE [LARGE SCALE GENOMIC DNA]</scope>
    <source>
        <strain evidence="6 7">CGMCC 1.6114</strain>
    </source>
</reference>
<name>A0A1I6QXZ4_9FLAO</name>
<evidence type="ECO:0000256" key="1">
    <source>
        <dbReference type="ARBA" id="ARBA00023015"/>
    </source>
</evidence>
<dbReference type="SUPFAM" id="SSF46689">
    <property type="entry name" value="Homeodomain-like"/>
    <property type="match status" value="1"/>
</dbReference>
<evidence type="ECO:0000256" key="4">
    <source>
        <dbReference type="PROSITE-ProRule" id="PRU00335"/>
    </source>
</evidence>
<evidence type="ECO:0000256" key="2">
    <source>
        <dbReference type="ARBA" id="ARBA00023125"/>
    </source>
</evidence>
<keyword evidence="1" id="KW-0805">Transcription regulation</keyword>
<dbReference type="Gene3D" id="1.10.357.10">
    <property type="entry name" value="Tetracycline Repressor, domain 2"/>
    <property type="match status" value="1"/>
</dbReference>
<sequence>MTYTKSGKTTAFIIETVAPIFNKHGYAATSMHKITSATGLTKGAIYGNFSDKEELAYEAFRYNIKKVLGLISEHINVTNSPIKKLLLLIEFYKKYYELSKNLGGCPILNIGVDANNQNERLLKKVKDTISKMEFSIMEMVAEGMEKGELKPDLNPGNCAKQIFSTIEGAIFMTSTMNDPKYLDVATNSLRETILTHWKK</sequence>
<evidence type="ECO:0000313" key="7">
    <source>
        <dbReference type="Proteomes" id="UP000183209"/>
    </source>
</evidence>
<keyword evidence="2 4" id="KW-0238">DNA-binding</keyword>
<feature type="DNA-binding region" description="H-T-H motif" evidence="4">
    <location>
        <begin position="30"/>
        <end position="49"/>
    </location>
</feature>
<dbReference type="GO" id="GO:0003677">
    <property type="term" value="F:DNA binding"/>
    <property type="evidence" value="ECO:0007669"/>
    <property type="project" value="UniProtKB-UniRule"/>
</dbReference>
<dbReference type="Pfam" id="PF00440">
    <property type="entry name" value="TetR_N"/>
    <property type="match status" value="1"/>
</dbReference>
<accession>A0A1I6QXZ4</accession>
<proteinExistence type="predicted"/>
<dbReference type="EMBL" id="FPAG01000002">
    <property type="protein sequence ID" value="SFS57357.1"/>
    <property type="molecule type" value="Genomic_DNA"/>
</dbReference>
<dbReference type="OrthoDB" id="9798857at2"/>
<dbReference type="InterPro" id="IPR036271">
    <property type="entry name" value="Tet_transcr_reg_TetR-rel_C_sf"/>
</dbReference>
<dbReference type="PANTHER" id="PTHR47506">
    <property type="entry name" value="TRANSCRIPTIONAL REGULATORY PROTEIN"/>
    <property type="match status" value="1"/>
</dbReference>
<dbReference type="PROSITE" id="PS50977">
    <property type="entry name" value="HTH_TETR_2"/>
    <property type="match status" value="1"/>
</dbReference>
<dbReference type="SUPFAM" id="SSF48498">
    <property type="entry name" value="Tetracyclin repressor-like, C-terminal domain"/>
    <property type="match status" value="1"/>
</dbReference>
<keyword evidence="3" id="KW-0804">Transcription</keyword>
<dbReference type="PANTHER" id="PTHR47506:SF3">
    <property type="entry name" value="HTH-TYPE TRANSCRIPTIONAL REGULATOR LMRA"/>
    <property type="match status" value="1"/>
</dbReference>
<dbReference type="InterPro" id="IPR011075">
    <property type="entry name" value="TetR_C"/>
</dbReference>
<evidence type="ECO:0000259" key="5">
    <source>
        <dbReference type="PROSITE" id="PS50977"/>
    </source>
</evidence>
<protein>
    <submittedName>
        <fullName evidence="6">Transcriptional regulator, TetR family</fullName>
    </submittedName>
</protein>
<dbReference type="InterPro" id="IPR001647">
    <property type="entry name" value="HTH_TetR"/>
</dbReference>
<dbReference type="Pfam" id="PF16925">
    <property type="entry name" value="TetR_C_13"/>
    <property type="match status" value="1"/>
</dbReference>
<organism evidence="6 7">
    <name type="scientific">Zhouia amylolytica</name>
    <dbReference type="NCBI Taxonomy" id="376730"/>
    <lineage>
        <taxon>Bacteria</taxon>
        <taxon>Pseudomonadati</taxon>
        <taxon>Bacteroidota</taxon>
        <taxon>Flavobacteriia</taxon>
        <taxon>Flavobacteriales</taxon>
        <taxon>Flavobacteriaceae</taxon>
        <taxon>Zhouia</taxon>
    </lineage>
</organism>
<evidence type="ECO:0000313" key="6">
    <source>
        <dbReference type="EMBL" id="SFS57357.1"/>
    </source>
</evidence>
<feature type="domain" description="HTH tetR-type" evidence="5">
    <location>
        <begin position="7"/>
        <end position="67"/>
    </location>
</feature>
<dbReference type="PRINTS" id="PR00455">
    <property type="entry name" value="HTHTETR"/>
</dbReference>
<gene>
    <name evidence="6" type="ORF">SAMN04487906_0984</name>
</gene>
<dbReference type="AlphaFoldDB" id="A0A1I6QXZ4"/>
<dbReference type="Proteomes" id="UP000183209">
    <property type="component" value="Unassembled WGS sequence"/>
</dbReference>
<evidence type="ECO:0000256" key="3">
    <source>
        <dbReference type="ARBA" id="ARBA00023163"/>
    </source>
</evidence>